<evidence type="ECO:0000313" key="3">
    <source>
        <dbReference type="EMBL" id="RDW64467.1"/>
    </source>
</evidence>
<feature type="transmembrane region" description="Helical" evidence="2">
    <location>
        <begin position="198"/>
        <end position="216"/>
    </location>
</feature>
<evidence type="ECO:0000256" key="2">
    <source>
        <dbReference type="SAM" id="Phobius"/>
    </source>
</evidence>
<organism evidence="3 4">
    <name type="scientific">Aspergillus mulundensis</name>
    <dbReference type="NCBI Taxonomy" id="1810919"/>
    <lineage>
        <taxon>Eukaryota</taxon>
        <taxon>Fungi</taxon>
        <taxon>Dikarya</taxon>
        <taxon>Ascomycota</taxon>
        <taxon>Pezizomycotina</taxon>
        <taxon>Eurotiomycetes</taxon>
        <taxon>Eurotiomycetidae</taxon>
        <taxon>Eurotiales</taxon>
        <taxon>Aspergillaceae</taxon>
        <taxon>Aspergillus</taxon>
        <taxon>Aspergillus subgen. Nidulantes</taxon>
    </lineage>
</organism>
<dbReference type="Pfam" id="PF11374">
    <property type="entry name" value="DUF3176"/>
    <property type="match status" value="1"/>
</dbReference>
<feature type="compositionally biased region" description="Basic and acidic residues" evidence="1">
    <location>
        <begin position="42"/>
        <end position="58"/>
    </location>
</feature>
<gene>
    <name evidence="3" type="ORF">DSM5745_09878</name>
</gene>
<dbReference type="OrthoDB" id="5376804at2759"/>
<feature type="transmembrane region" description="Helical" evidence="2">
    <location>
        <begin position="128"/>
        <end position="149"/>
    </location>
</feature>
<keyword evidence="4" id="KW-1185">Reference proteome</keyword>
<sequence length="689" mass="76650">MPQDPNTPMIRVCHPCDLELEDRDPDLEEVSRSRSKTNTSVLRDHGLDTPETEDHHSTSEQTLLTRPNTPPAREKPKQTKAPGRIARIVDTWFYECLTMIFSLACFVAVICLLFFTDGKPKPNLARGLTLNAIVSLLGTACKSSLLYVIGECVGQLKWIWYYKGAGKKKLGGIQLFDSASRGPLGSALVLAQHRCRSLVSLGALVIVLALAFDPFMQQPLTYPLREVRAENSSSAVAPQAAVLLPELLGSDTRSILYTGVWSDDFEVRPSCPSGNCTWAPFQSVGMCSKCEDVTRSTTMTWTDARVNLSKLERVTAQIQLELPQKVYLEELPVYSVVVDSYSVPVDPDSAADSGTETFLSFPRRMLWSPFSVFSYASLSSNYSYLGVRNPLYVLAHAELDFADKAVARQGDMLDLEKTLVLKNVTQCILSPCARTYRLSISNGDFTRDVSEPDYGTMFDNPYSDDSLPWPSRFCWKAGTGTNGSVEVDMVNITSSSFVNTTKHAFCPVDTYRVSNYFNEKHTEEYRSRELSEVESYFAETPENPNTPFLDRIAMVGLEEVVGNVAASFTKAGLTARGQNGTKVMVPGTMSSMEVYVSVRWQWLIFPAALVVMALVFLALTITVNRRQGLRLWKSSVLALLFHGLEGVRWEDECYSQNLAIASQMDLTAQEVKVKLEALNQRRGLVLNCL</sequence>
<dbReference type="PANTHER" id="PTHR35394">
    <property type="entry name" value="DUF3176 DOMAIN-CONTAINING PROTEIN"/>
    <property type="match status" value="1"/>
</dbReference>
<keyword evidence="2" id="KW-0812">Transmembrane</keyword>
<reference evidence="3 4" key="1">
    <citation type="journal article" date="2018" name="IMA Fungus">
        <title>IMA Genome-F 9: Draft genome sequence of Annulohypoxylon stygium, Aspergillus mulundensis, Berkeleyomyces basicola (syn. Thielaviopsis basicola), Ceratocystis smalleyi, two Cercospora beticola strains, Coleophoma cylindrospora, Fusarium fracticaudum, Phialophora cf. hyalina, and Morchella septimelata.</title>
        <authorList>
            <person name="Wingfield B.D."/>
            <person name="Bills G.F."/>
            <person name="Dong Y."/>
            <person name="Huang W."/>
            <person name="Nel W.J."/>
            <person name="Swalarsk-Parry B.S."/>
            <person name="Vaghefi N."/>
            <person name="Wilken P.M."/>
            <person name="An Z."/>
            <person name="de Beer Z.W."/>
            <person name="De Vos L."/>
            <person name="Chen L."/>
            <person name="Duong T.A."/>
            <person name="Gao Y."/>
            <person name="Hammerbacher A."/>
            <person name="Kikkert J.R."/>
            <person name="Li Y."/>
            <person name="Li H."/>
            <person name="Li K."/>
            <person name="Li Q."/>
            <person name="Liu X."/>
            <person name="Ma X."/>
            <person name="Naidoo K."/>
            <person name="Pethybridge S.J."/>
            <person name="Sun J."/>
            <person name="Steenkamp E.T."/>
            <person name="van der Nest M.A."/>
            <person name="van Wyk S."/>
            <person name="Wingfield M.J."/>
            <person name="Xiong C."/>
            <person name="Yue Q."/>
            <person name="Zhang X."/>
        </authorList>
    </citation>
    <scope>NUCLEOTIDE SEQUENCE [LARGE SCALE GENOMIC DNA]</scope>
    <source>
        <strain evidence="3 4">DSM 5745</strain>
    </source>
</reference>
<feature type="transmembrane region" description="Helical" evidence="2">
    <location>
        <begin position="600"/>
        <end position="623"/>
    </location>
</feature>
<dbReference type="AlphaFoldDB" id="A0A3D8QRQ8"/>
<evidence type="ECO:0000313" key="4">
    <source>
        <dbReference type="Proteomes" id="UP000256690"/>
    </source>
</evidence>
<feature type="region of interest" description="Disordered" evidence="1">
    <location>
        <begin position="24"/>
        <end position="81"/>
    </location>
</feature>
<feature type="transmembrane region" description="Helical" evidence="2">
    <location>
        <begin position="92"/>
        <end position="116"/>
    </location>
</feature>
<accession>A0A3D8QRQ8</accession>
<proteinExistence type="predicted"/>
<name>A0A3D8QRQ8_9EURO</name>
<keyword evidence="2" id="KW-1133">Transmembrane helix</keyword>
<dbReference type="EMBL" id="PVWQ01000014">
    <property type="protein sequence ID" value="RDW64467.1"/>
    <property type="molecule type" value="Genomic_DNA"/>
</dbReference>
<dbReference type="STRING" id="1810919.A0A3D8QRQ8"/>
<dbReference type="RefSeq" id="XP_026599626.1">
    <property type="nucleotide sequence ID" value="XM_026751894.1"/>
</dbReference>
<dbReference type="GeneID" id="38120248"/>
<dbReference type="PANTHER" id="PTHR35394:SF5">
    <property type="entry name" value="DUF3176 DOMAIN-CONTAINING PROTEIN"/>
    <property type="match status" value="1"/>
</dbReference>
<comment type="caution">
    <text evidence="3">The sequence shown here is derived from an EMBL/GenBank/DDBJ whole genome shotgun (WGS) entry which is preliminary data.</text>
</comment>
<keyword evidence="2" id="KW-0472">Membrane</keyword>
<evidence type="ECO:0000256" key="1">
    <source>
        <dbReference type="SAM" id="MobiDB-lite"/>
    </source>
</evidence>
<dbReference type="InterPro" id="IPR021514">
    <property type="entry name" value="DUF3176"/>
</dbReference>
<dbReference type="Proteomes" id="UP000256690">
    <property type="component" value="Unassembled WGS sequence"/>
</dbReference>
<protein>
    <submittedName>
        <fullName evidence="3">Uncharacterized protein</fullName>
    </submittedName>
</protein>